<accession>A0A1Y1HSM4</accession>
<organism evidence="1 2">
    <name type="scientific">Klebsormidium nitens</name>
    <name type="common">Green alga</name>
    <name type="synonym">Ulothrix nitens</name>
    <dbReference type="NCBI Taxonomy" id="105231"/>
    <lineage>
        <taxon>Eukaryota</taxon>
        <taxon>Viridiplantae</taxon>
        <taxon>Streptophyta</taxon>
        <taxon>Klebsormidiophyceae</taxon>
        <taxon>Klebsormidiales</taxon>
        <taxon>Klebsormidiaceae</taxon>
        <taxon>Klebsormidium</taxon>
    </lineage>
</organism>
<evidence type="ECO:0000313" key="1">
    <source>
        <dbReference type="EMBL" id="GAQ81634.1"/>
    </source>
</evidence>
<name>A0A1Y1HSM4_KLENI</name>
<gene>
    <name evidence="1" type="ORF">KFL_000860060</name>
</gene>
<dbReference type="EMBL" id="DF237035">
    <property type="protein sequence ID" value="GAQ81634.1"/>
    <property type="molecule type" value="Genomic_DNA"/>
</dbReference>
<dbReference type="Proteomes" id="UP000054558">
    <property type="component" value="Unassembled WGS sequence"/>
</dbReference>
<evidence type="ECO:0000313" key="2">
    <source>
        <dbReference type="Proteomes" id="UP000054558"/>
    </source>
</evidence>
<keyword evidence="2" id="KW-1185">Reference proteome</keyword>
<protein>
    <submittedName>
        <fullName evidence="1">Uncharacterized protein</fullName>
    </submittedName>
</protein>
<dbReference type="OMA" id="YPRICVR"/>
<dbReference type="OrthoDB" id="5395734at2759"/>
<reference evidence="1 2" key="1">
    <citation type="journal article" date="2014" name="Nat. Commun.">
        <title>Klebsormidium flaccidum genome reveals primary factors for plant terrestrial adaptation.</title>
        <authorList>
            <person name="Hori K."/>
            <person name="Maruyama F."/>
            <person name="Fujisawa T."/>
            <person name="Togashi T."/>
            <person name="Yamamoto N."/>
            <person name="Seo M."/>
            <person name="Sato S."/>
            <person name="Yamada T."/>
            <person name="Mori H."/>
            <person name="Tajima N."/>
            <person name="Moriyama T."/>
            <person name="Ikeuchi M."/>
            <person name="Watanabe M."/>
            <person name="Wada H."/>
            <person name="Kobayashi K."/>
            <person name="Saito M."/>
            <person name="Masuda T."/>
            <person name="Sasaki-Sekimoto Y."/>
            <person name="Mashiguchi K."/>
            <person name="Awai K."/>
            <person name="Shimojima M."/>
            <person name="Masuda S."/>
            <person name="Iwai M."/>
            <person name="Nobusawa T."/>
            <person name="Narise T."/>
            <person name="Kondo S."/>
            <person name="Saito H."/>
            <person name="Sato R."/>
            <person name="Murakawa M."/>
            <person name="Ihara Y."/>
            <person name="Oshima-Yamada Y."/>
            <person name="Ohtaka K."/>
            <person name="Satoh M."/>
            <person name="Sonobe K."/>
            <person name="Ishii M."/>
            <person name="Ohtani R."/>
            <person name="Kanamori-Sato M."/>
            <person name="Honoki R."/>
            <person name="Miyazaki D."/>
            <person name="Mochizuki H."/>
            <person name="Umetsu J."/>
            <person name="Higashi K."/>
            <person name="Shibata D."/>
            <person name="Kamiya Y."/>
            <person name="Sato N."/>
            <person name="Nakamura Y."/>
            <person name="Tabata S."/>
            <person name="Ida S."/>
            <person name="Kurokawa K."/>
            <person name="Ohta H."/>
        </authorList>
    </citation>
    <scope>NUCLEOTIDE SEQUENCE [LARGE SCALE GENOMIC DNA]</scope>
    <source>
        <strain evidence="1 2">NIES-2285</strain>
    </source>
</reference>
<dbReference type="AlphaFoldDB" id="A0A1Y1HSM4"/>
<sequence length="357" mass="39189">MGYQKASAHYFQLAGVTSRPDSKDTLDELALLPGVSSPSTPLRYNDVIQLIDVQRPYYALFDMAQLSNAAKPTVRGYFLKESRRHEENGDPISGSELGRHSAIMGSVACALANPVKEKHYYLAFGAKSERIQGGGQERSYELDDEQADLIHALDQSSRSGGLFKGVAECTLFRRGMAKAVITIFHWGTSGTYEVYGRFEITYAVFTSEAFLKTVPPLPHGYAAPSAFPPKGRAGDRSMTSCSPYVDPVSIVETPELHTGDTRTGELRFLDASKAAGHFPLLPALPVSVLGSNALKCVSFFEGIENYRVLNCKLKFSKLVWLGQTVRFCASRMGENAYRITFKVGEEQVGSMEVVLDV</sequence>
<proteinExistence type="predicted"/>